<evidence type="ECO:0000313" key="4">
    <source>
        <dbReference type="Proteomes" id="UP001401887"/>
    </source>
</evidence>
<evidence type="ECO:0000313" key="3">
    <source>
        <dbReference type="EMBL" id="GAA5512621.1"/>
    </source>
</evidence>
<protein>
    <submittedName>
        <fullName evidence="3">Uncharacterized protein</fullName>
    </submittedName>
</protein>
<gene>
    <name evidence="3" type="ORF">Dcar01_01338</name>
</gene>
<dbReference type="Proteomes" id="UP001401887">
    <property type="component" value="Unassembled WGS sequence"/>
</dbReference>
<feature type="region of interest" description="Disordered" evidence="1">
    <location>
        <begin position="97"/>
        <end position="127"/>
    </location>
</feature>
<name>A0ABP9W6A8_9DEIO</name>
<keyword evidence="4" id="KW-1185">Reference proteome</keyword>
<dbReference type="EMBL" id="BAABRP010000003">
    <property type="protein sequence ID" value="GAA5512621.1"/>
    <property type="molecule type" value="Genomic_DNA"/>
</dbReference>
<evidence type="ECO:0000256" key="2">
    <source>
        <dbReference type="SAM" id="Phobius"/>
    </source>
</evidence>
<reference evidence="3 4" key="1">
    <citation type="submission" date="2024-02" db="EMBL/GenBank/DDBJ databases">
        <title>Deinococcus carri NBRC 110142.</title>
        <authorList>
            <person name="Ichikawa N."/>
            <person name="Katano-Makiyama Y."/>
            <person name="Hidaka K."/>
        </authorList>
    </citation>
    <scope>NUCLEOTIDE SEQUENCE [LARGE SCALE GENOMIC DNA]</scope>
    <source>
        <strain evidence="3 4">NBRC 110142</strain>
    </source>
</reference>
<feature type="compositionally biased region" description="Polar residues" evidence="1">
    <location>
        <begin position="198"/>
        <end position="207"/>
    </location>
</feature>
<feature type="region of interest" description="Disordered" evidence="1">
    <location>
        <begin position="49"/>
        <end position="78"/>
    </location>
</feature>
<keyword evidence="2" id="KW-0812">Transmembrane</keyword>
<evidence type="ECO:0000256" key="1">
    <source>
        <dbReference type="SAM" id="MobiDB-lite"/>
    </source>
</evidence>
<feature type="transmembrane region" description="Helical" evidence="2">
    <location>
        <begin position="21"/>
        <end position="39"/>
    </location>
</feature>
<feature type="compositionally biased region" description="Low complexity" evidence="1">
    <location>
        <begin position="65"/>
        <end position="77"/>
    </location>
</feature>
<keyword evidence="2" id="KW-0472">Membrane</keyword>
<feature type="compositionally biased region" description="Low complexity" evidence="1">
    <location>
        <begin position="239"/>
        <end position="266"/>
    </location>
</feature>
<sequence length="424" mass="41996">MTRNSVKPAKPTALNLSREMKLLLVLLLMVALVGGWYVWTSGRSADTLAQTPSATPTSDPPTQPTAPASQAEAAQGTGTDVNAVQPAGQVEVPSLPAFGQVDSGATSTPAEETPPIPGGINPDTPLAALPTVNPFRPLSVVTDGAGAGTASAPVTAQAPVTPAGSRLPGNEAASPVVRVPESRDTGALAISPIPGTGRPTSVNTPSVTGGAFPTPTLPGASSSVPRTEPVTLTPPRPTLPTATVPVTRPATRPGTPAGAAPTGRPATPTPSAPMQPPVAGVSVPQGNLDLNGLLGRAPAGNSTTDAAGTPTPAGTAGGQTVTALPTPGTPQPITQLGADSAAPATGTAAATNPLDRLVQSRDLAFNAAVLGPVNTAIFHGQDGFLVVSVGQTLPDSDVVVREVTATSVTLALGNDTKTLELDKR</sequence>
<feature type="compositionally biased region" description="Pro residues" evidence="1">
    <location>
        <begin position="267"/>
        <end position="276"/>
    </location>
</feature>
<proteinExistence type="predicted"/>
<organism evidence="3 4">
    <name type="scientific">Deinococcus carri</name>
    <dbReference type="NCBI Taxonomy" id="1211323"/>
    <lineage>
        <taxon>Bacteria</taxon>
        <taxon>Thermotogati</taxon>
        <taxon>Deinococcota</taxon>
        <taxon>Deinococci</taxon>
        <taxon>Deinococcales</taxon>
        <taxon>Deinococcaceae</taxon>
        <taxon>Deinococcus</taxon>
    </lineage>
</organism>
<feature type="region of interest" description="Disordered" evidence="1">
    <location>
        <begin position="294"/>
        <end position="318"/>
    </location>
</feature>
<feature type="compositionally biased region" description="Low complexity" evidence="1">
    <location>
        <begin position="303"/>
        <end position="318"/>
    </location>
</feature>
<feature type="region of interest" description="Disordered" evidence="1">
    <location>
        <begin position="159"/>
        <end position="280"/>
    </location>
</feature>
<dbReference type="RefSeq" id="WP_345462811.1">
    <property type="nucleotide sequence ID" value="NZ_BAABRP010000003.1"/>
</dbReference>
<accession>A0ABP9W6A8</accession>
<keyword evidence="2" id="KW-1133">Transmembrane helix</keyword>
<comment type="caution">
    <text evidence="3">The sequence shown here is derived from an EMBL/GenBank/DDBJ whole genome shotgun (WGS) entry which is preliminary data.</text>
</comment>